<dbReference type="EMBL" id="JANLCM010000001">
    <property type="protein sequence ID" value="MCS5718360.1"/>
    <property type="molecule type" value="Genomic_DNA"/>
</dbReference>
<keyword evidence="1" id="KW-0812">Transmembrane</keyword>
<organism evidence="2 3">
    <name type="scientific">Herbiconiux aconitum</name>
    <dbReference type="NCBI Taxonomy" id="2970913"/>
    <lineage>
        <taxon>Bacteria</taxon>
        <taxon>Bacillati</taxon>
        <taxon>Actinomycetota</taxon>
        <taxon>Actinomycetes</taxon>
        <taxon>Micrococcales</taxon>
        <taxon>Microbacteriaceae</taxon>
        <taxon>Herbiconiux</taxon>
    </lineage>
</organism>
<sequence length="87" mass="9441">MSDEEKTPTSRAERSLAFMVAATIGLSVLAFLAVIVGTLLGVRDFGSGVWPTIIFLPLIGLPIGLVFMIILLVLSTRRRLRDARGSR</sequence>
<comment type="caution">
    <text evidence="2">The sequence shown here is derived from an EMBL/GenBank/DDBJ whole genome shotgun (WGS) entry which is preliminary data.</text>
</comment>
<proteinExistence type="predicted"/>
<feature type="transmembrane region" description="Helical" evidence="1">
    <location>
        <begin position="48"/>
        <end position="74"/>
    </location>
</feature>
<keyword evidence="3" id="KW-1185">Reference proteome</keyword>
<evidence type="ECO:0008006" key="4">
    <source>
        <dbReference type="Google" id="ProtNLM"/>
    </source>
</evidence>
<keyword evidence="1" id="KW-0472">Membrane</keyword>
<keyword evidence="1" id="KW-1133">Transmembrane helix</keyword>
<gene>
    <name evidence="2" type="ORF">N1027_09430</name>
</gene>
<dbReference type="RefSeq" id="WP_259507193.1">
    <property type="nucleotide sequence ID" value="NZ_JANLCM010000001.1"/>
</dbReference>
<evidence type="ECO:0000313" key="3">
    <source>
        <dbReference type="Proteomes" id="UP001165584"/>
    </source>
</evidence>
<evidence type="ECO:0000256" key="1">
    <source>
        <dbReference type="SAM" id="Phobius"/>
    </source>
</evidence>
<feature type="transmembrane region" description="Helical" evidence="1">
    <location>
        <begin position="16"/>
        <end position="42"/>
    </location>
</feature>
<evidence type="ECO:0000313" key="2">
    <source>
        <dbReference type="EMBL" id="MCS5718360.1"/>
    </source>
</evidence>
<reference evidence="2" key="1">
    <citation type="submission" date="2022-08" db="EMBL/GenBank/DDBJ databases">
        <authorList>
            <person name="Deng Y."/>
            <person name="Han X.-F."/>
            <person name="Zhang Y.-Q."/>
        </authorList>
    </citation>
    <scope>NUCLEOTIDE SEQUENCE</scope>
    <source>
        <strain evidence="2">CPCC 205763</strain>
    </source>
</reference>
<dbReference type="Proteomes" id="UP001165584">
    <property type="component" value="Unassembled WGS sequence"/>
</dbReference>
<accession>A0ABT2GQ59</accession>
<name>A0ABT2GQ59_9MICO</name>
<protein>
    <recommendedName>
        <fullName evidence="4">Multidrug ABC transporter ATPase</fullName>
    </recommendedName>
</protein>